<dbReference type="PANTHER" id="PTHR20930:SF0">
    <property type="entry name" value="PROTEIN ILRUN"/>
    <property type="match status" value="1"/>
</dbReference>
<evidence type="ECO:0000313" key="5">
    <source>
        <dbReference type="Proteomes" id="UP000242444"/>
    </source>
</evidence>
<keyword evidence="2" id="KW-0472">Membrane</keyword>
<accession>A0A263D286</accession>
<name>A0A263D286_9PSEU</name>
<protein>
    <recommendedName>
        <fullName evidence="3">Nbr1 FW domain-containing protein</fullName>
    </recommendedName>
</protein>
<dbReference type="InParanoid" id="A0A263D286"/>
<dbReference type="Pfam" id="PF13560">
    <property type="entry name" value="HTH_31"/>
    <property type="match status" value="1"/>
</dbReference>
<evidence type="ECO:0000256" key="2">
    <source>
        <dbReference type="SAM" id="Phobius"/>
    </source>
</evidence>
<dbReference type="Proteomes" id="UP000242444">
    <property type="component" value="Unassembled WGS sequence"/>
</dbReference>
<comment type="caution">
    <text evidence="4">The sequence shown here is derived from an EMBL/GenBank/DDBJ whole genome shotgun (WGS) entry which is preliminary data.</text>
</comment>
<proteinExistence type="predicted"/>
<feature type="compositionally biased region" description="Low complexity" evidence="1">
    <location>
        <begin position="110"/>
        <end position="123"/>
    </location>
</feature>
<reference evidence="4 5" key="1">
    <citation type="submission" date="2017-07" db="EMBL/GenBank/DDBJ databases">
        <title>Amycolatopsis antarcticus sp. nov., isolated from the surface of an Antarcticus brown macroalga.</title>
        <authorList>
            <person name="Wang J."/>
            <person name="Leiva S."/>
            <person name="Huang J."/>
            <person name="Huang Y."/>
        </authorList>
    </citation>
    <scope>NUCLEOTIDE SEQUENCE [LARGE SCALE GENOMIC DNA]</scope>
    <source>
        <strain evidence="4 5">AU-G6</strain>
    </source>
</reference>
<dbReference type="RefSeq" id="WP_094863061.1">
    <property type="nucleotide sequence ID" value="NZ_NKYE01000007.1"/>
</dbReference>
<dbReference type="AlphaFoldDB" id="A0A263D286"/>
<feature type="domain" description="Nbr1 FW" evidence="3">
    <location>
        <begin position="189"/>
        <end position="280"/>
    </location>
</feature>
<dbReference type="CDD" id="cd14947">
    <property type="entry name" value="NBR1_like"/>
    <property type="match status" value="1"/>
</dbReference>
<evidence type="ECO:0000259" key="3">
    <source>
        <dbReference type="Pfam" id="PF16158"/>
    </source>
</evidence>
<dbReference type="PANTHER" id="PTHR20930">
    <property type="entry name" value="OVARIAN CARCINOMA ANTIGEN CA125-RELATED"/>
    <property type="match status" value="1"/>
</dbReference>
<feature type="transmembrane region" description="Helical" evidence="2">
    <location>
        <begin position="130"/>
        <end position="149"/>
    </location>
</feature>
<gene>
    <name evidence="4" type="ORF">CFN78_13125</name>
</gene>
<keyword evidence="2" id="KW-0812">Transmembrane</keyword>
<dbReference type="GO" id="GO:0005975">
    <property type="term" value="P:carbohydrate metabolic process"/>
    <property type="evidence" value="ECO:0007669"/>
    <property type="project" value="UniProtKB-ARBA"/>
</dbReference>
<feature type="compositionally biased region" description="Basic and acidic residues" evidence="1">
    <location>
        <begin position="81"/>
        <end position="95"/>
    </location>
</feature>
<sequence length="294" mass="31854">MPDAGRTPEEERRREATAGFAAALRTLRAEAGDPSFRRMAAASGYISHTTLHEAATGARLPSWETTREFVKACNGDETQWRVRWDEAKNGPRPEPAEPTPVPELVPEPVPESASETEPEPSGGPKRRRGLLVIAAVLVFLGATVAAVLVGRELGRSDAPANAAPSPSPSPASNGPFYPGDQSRFVDDVTIPDGTEVKQGEIFTKVWQIENTGTVKWTGRFVQRDAPPLPTGDCQTPERVAIGDTLPNEEVKIAVQVQAPSRPMTCRVAFKMVDGQNRQLFPGSRPIFFEVIVLP</sequence>
<dbReference type="Gene3D" id="2.60.40.10">
    <property type="entry name" value="Immunoglobulins"/>
    <property type="match status" value="1"/>
</dbReference>
<organism evidence="4 5">
    <name type="scientific">Amycolatopsis antarctica</name>
    <dbReference type="NCBI Taxonomy" id="1854586"/>
    <lineage>
        <taxon>Bacteria</taxon>
        <taxon>Bacillati</taxon>
        <taxon>Actinomycetota</taxon>
        <taxon>Actinomycetes</taxon>
        <taxon>Pseudonocardiales</taxon>
        <taxon>Pseudonocardiaceae</taxon>
        <taxon>Amycolatopsis</taxon>
    </lineage>
</organism>
<dbReference type="OrthoDB" id="166850at2"/>
<keyword evidence="5" id="KW-1185">Reference proteome</keyword>
<dbReference type="InterPro" id="IPR013783">
    <property type="entry name" value="Ig-like_fold"/>
</dbReference>
<evidence type="ECO:0000313" key="4">
    <source>
        <dbReference type="EMBL" id="OZM72584.1"/>
    </source>
</evidence>
<dbReference type="EMBL" id="NKYE01000007">
    <property type="protein sequence ID" value="OZM72584.1"/>
    <property type="molecule type" value="Genomic_DNA"/>
</dbReference>
<feature type="region of interest" description="Disordered" evidence="1">
    <location>
        <begin position="81"/>
        <end position="126"/>
    </location>
</feature>
<evidence type="ECO:0000256" key="1">
    <source>
        <dbReference type="SAM" id="MobiDB-lite"/>
    </source>
</evidence>
<feature type="region of interest" description="Disordered" evidence="1">
    <location>
        <begin position="156"/>
        <end position="184"/>
    </location>
</feature>
<feature type="compositionally biased region" description="Pro residues" evidence="1">
    <location>
        <begin position="96"/>
        <end position="109"/>
    </location>
</feature>
<keyword evidence="2" id="KW-1133">Transmembrane helix</keyword>
<dbReference type="InterPro" id="IPR032350">
    <property type="entry name" value="Nbr1_FW"/>
</dbReference>
<dbReference type="Pfam" id="PF16158">
    <property type="entry name" value="N_BRCA1_IG"/>
    <property type="match status" value="1"/>
</dbReference>